<reference evidence="5" key="3">
    <citation type="submission" date="2025-09" db="UniProtKB">
        <authorList>
            <consortium name="Ensembl"/>
        </authorList>
    </citation>
    <scope>IDENTIFICATION</scope>
</reference>
<dbReference type="Ensembl" id="ENSENLT00000028399.1">
    <property type="protein sequence ID" value="ENSENLP00000027566.1"/>
    <property type="gene ID" value="ENSENLG00000012363.1"/>
</dbReference>
<protein>
    <submittedName>
        <fullName evidence="5">Complement C1q-like protein 3</fullName>
    </submittedName>
</protein>
<evidence type="ECO:0000313" key="5">
    <source>
        <dbReference type="Ensembl" id="ENSENLP00000027566.1"/>
    </source>
</evidence>
<name>A0A665V7A8_ECHNA</name>
<evidence type="ECO:0000256" key="3">
    <source>
        <dbReference type="ARBA" id="ARBA00022729"/>
    </source>
</evidence>
<accession>A0A665V7A8</accession>
<sequence length="151" mass="16553">HTEKKLFVCFNSYTEKTMSAFSVVINTGGAFGPFCDHRTLIYNKVLTNIGNAYDPATGIFTAATPGLYYFTYLYHAGGEHRSELLLYKNNEIVARASDHSSKCGDTADNGGNAVVLQLIAGDKVYVRMSANTHIWAANDTTTFSGFLIKMC</sequence>
<dbReference type="SMART" id="SM00110">
    <property type="entry name" value="C1Q"/>
    <property type="match status" value="1"/>
</dbReference>
<evidence type="ECO:0000313" key="6">
    <source>
        <dbReference type="Proteomes" id="UP000472264"/>
    </source>
</evidence>
<comment type="subcellular location">
    <subcellularLocation>
        <location evidence="1">Secreted</location>
    </subcellularLocation>
</comment>
<reference evidence="5" key="2">
    <citation type="submission" date="2025-08" db="UniProtKB">
        <authorList>
            <consortium name="Ensembl"/>
        </authorList>
    </citation>
    <scope>IDENTIFICATION</scope>
</reference>
<dbReference type="InParanoid" id="A0A665V7A8"/>
<dbReference type="Pfam" id="PF00386">
    <property type="entry name" value="C1q"/>
    <property type="match status" value="1"/>
</dbReference>
<dbReference type="Proteomes" id="UP000472264">
    <property type="component" value="Chromosome 18"/>
</dbReference>
<dbReference type="GO" id="GO:0005576">
    <property type="term" value="C:extracellular region"/>
    <property type="evidence" value="ECO:0007669"/>
    <property type="project" value="UniProtKB-SubCell"/>
</dbReference>
<keyword evidence="3" id="KW-0732">Signal</keyword>
<feature type="domain" description="C1q" evidence="4">
    <location>
        <begin position="14"/>
        <end position="151"/>
    </location>
</feature>
<dbReference type="SUPFAM" id="SSF49842">
    <property type="entry name" value="TNF-like"/>
    <property type="match status" value="1"/>
</dbReference>
<gene>
    <name evidence="5" type="primary">LOC115058891</name>
</gene>
<dbReference type="PROSITE" id="PS50871">
    <property type="entry name" value="C1Q"/>
    <property type="match status" value="1"/>
</dbReference>
<keyword evidence="6" id="KW-1185">Reference proteome</keyword>
<dbReference type="InterPro" id="IPR008983">
    <property type="entry name" value="Tumour_necrosis_fac-like_dom"/>
</dbReference>
<dbReference type="AlphaFoldDB" id="A0A665V7A8"/>
<proteinExistence type="predicted"/>
<dbReference type="InterPro" id="IPR050822">
    <property type="entry name" value="Cerebellin_Synaptic_Org"/>
</dbReference>
<dbReference type="PRINTS" id="PR00007">
    <property type="entry name" value="COMPLEMNTC1Q"/>
</dbReference>
<dbReference type="PANTHER" id="PTHR22923">
    <property type="entry name" value="CEREBELLIN-RELATED"/>
    <property type="match status" value="1"/>
</dbReference>
<dbReference type="InterPro" id="IPR001073">
    <property type="entry name" value="C1q_dom"/>
</dbReference>
<keyword evidence="2" id="KW-0964">Secreted</keyword>
<dbReference type="Gene3D" id="2.60.120.40">
    <property type="match status" value="1"/>
</dbReference>
<organism evidence="5 6">
    <name type="scientific">Echeneis naucrates</name>
    <name type="common">Live sharksucker</name>
    <dbReference type="NCBI Taxonomy" id="173247"/>
    <lineage>
        <taxon>Eukaryota</taxon>
        <taxon>Metazoa</taxon>
        <taxon>Chordata</taxon>
        <taxon>Craniata</taxon>
        <taxon>Vertebrata</taxon>
        <taxon>Euteleostomi</taxon>
        <taxon>Actinopterygii</taxon>
        <taxon>Neopterygii</taxon>
        <taxon>Teleostei</taxon>
        <taxon>Neoteleostei</taxon>
        <taxon>Acanthomorphata</taxon>
        <taxon>Carangaria</taxon>
        <taxon>Carangiformes</taxon>
        <taxon>Echeneidae</taxon>
        <taxon>Echeneis</taxon>
    </lineage>
</organism>
<evidence type="ECO:0000259" key="4">
    <source>
        <dbReference type="PROSITE" id="PS50871"/>
    </source>
</evidence>
<evidence type="ECO:0000256" key="2">
    <source>
        <dbReference type="ARBA" id="ARBA00022525"/>
    </source>
</evidence>
<dbReference type="FunCoup" id="A0A665V7A8">
    <property type="interactions" value="5"/>
</dbReference>
<dbReference type="PANTHER" id="PTHR22923:SF102">
    <property type="entry name" value="CEREBELLIN 13-RELATED"/>
    <property type="match status" value="1"/>
</dbReference>
<evidence type="ECO:0000256" key="1">
    <source>
        <dbReference type="ARBA" id="ARBA00004613"/>
    </source>
</evidence>
<reference evidence="5" key="1">
    <citation type="submission" date="2021-04" db="EMBL/GenBank/DDBJ databases">
        <authorList>
            <consortium name="Wellcome Sanger Institute Data Sharing"/>
        </authorList>
    </citation>
    <scope>NUCLEOTIDE SEQUENCE [LARGE SCALE GENOMIC DNA]</scope>
</reference>
<dbReference type="OMA" id="TAGINAH"/>